<gene>
    <name evidence="2" type="ORF">MUK42_23952</name>
</gene>
<dbReference type="OrthoDB" id="10503710at2759"/>
<sequence length="251" mass="29064">MDATDIRPSLKRTPRLGFGILGRRRSPRTTQRKKIFNKRVKKLKMPQIDRRICVKQIELLTLLKCDELGRRNWSWKLSLRIDPRNTDAKVGAGSITPIHHIWVLGQGTSRRTRKLPSHGHQANKIWKTAAYMKMMVSETEKLKSFFTRGQSGAEVLQVQEWDEAGPYLSQTCSDQDGDSPSHDVRVKEEWENRVIGPEKPGFLKLDSTLCKDSDAETRLCRTRKCHSKKGRSKEEKLGKRQKDRKEMQESQ</sequence>
<dbReference type="AlphaFoldDB" id="A0A9E7GBL1"/>
<keyword evidence="3" id="KW-1185">Reference proteome</keyword>
<feature type="region of interest" description="Disordered" evidence="1">
    <location>
        <begin position="223"/>
        <end position="251"/>
    </location>
</feature>
<dbReference type="PANTHER" id="PTHR34684">
    <property type="entry name" value="OS08G0192200 PROTEIN"/>
    <property type="match status" value="1"/>
</dbReference>
<evidence type="ECO:0000313" key="3">
    <source>
        <dbReference type="Proteomes" id="UP001055439"/>
    </source>
</evidence>
<dbReference type="Proteomes" id="UP001055439">
    <property type="component" value="Chromosome 6"/>
</dbReference>
<feature type="compositionally biased region" description="Basic and acidic residues" evidence="1">
    <location>
        <begin position="232"/>
        <end position="251"/>
    </location>
</feature>
<dbReference type="EMBL" id="CP097508">
    <property type="protein sequence ID" value="URE08994.1"/>
    <property type="molecule type" value="Genomic_DNA"/>
</dbReference>
<reference evidence="2" key="1">
    <citation type="submission" date="2022-05" db="EMBL/GenBank/DDBJ databases">
        <title>The Musa troglodytarum L. genome provides insights into the mechanism of non-climacteric behaviour and enrichment of carotenoids.</title>
        <authorList>
            <person name="Wang J."/>
        </authorList>
    </citation>
    <scope>NUCLEOTIDE SEQUENCE</scope>
    <source>
        <tissue evidence="2">Leaf</tissue>
    </source>
</reference>
<name>A0A9E7GBL1_9LILI</name>
<organism evidence="2 3">
    <name type="scientific">Musa troglodytarum</name>
    <name type="common">fe'i banana</name>
    <dbReference type="NCBI Taxonomy" id="320322"/>
    <lineage>
        <taxon>Eukaryota</taxon>
        <taxon>Viridiplantae</taxon>
        <taxon>Streptophyta</taxon>
        <taxon>Embryophyta</taxon>
        <taxon>Tracheophyta</taxon>
        <taxon>Spermatophyta</taxon>
        <taxon>Magnoliopsida</taxon>
        <taxon>Liliopsida</taxon>
        <taxon>Zingiberales</taxon>
        <taxon>Musaceae</taxon>
        <taxon>Musa</taxon>
    </lineage>
</organism>
<evidence type="ECO:0000256" key="1">
    <source>
        <dbReference type="SAM" id="MobiDB-lite"/>
    </source>
</evidence>
<accession>A0A9E7GBL1</accession>
<proteinExistence type="predicted"/>
<dbReference type="PANTHER" id="PTHR34684:SF1">
    <property type="entry name" value="OS08G0192200 PROTEIN"/>
    <property type="match status" value="1"/>
</dbReference>
<evidence type="ECO:0000313" key="2">
    <source>
        <dbReference type="EMBL" id="URE08994.1"/>
    </source>
</evidence>
<protein>
    <submittedName>
        <fullName evidence="2">Uncharacterized protein</fullName>
    </submittedName>
</protein>